<accession>A0AA39ZNV0</accession>
<dbReference type="EMBL" id="JAULSY010000001">
    <property type="protein sequence ID" value="KAK0674653.1"/>
    <property type="molecule type" value="Genomic_DNA"/>
</dbReference>
<evidence type="ECO:0000313" key="3">
    <source>
        <dbReference type="Proteomes" id="UP001174997"/>
    </source>
</evidence>
<organism evidence="2 3">
    <name type="scientific">Cercophora samala</name>
    <dbReference type="NCBI Taxonomy" id="330535"/>
    <lineage>
        <taxon>Eukaryota</taxon>
        <taxon>Fungi</taxon>
        <taxon>Dikarya</taxon>
        <taxon>Ascomycota</taxon>
        <taxon>Pezizomycotina</taxon>
        <taxon>Sordariomycetes</taxon>
        <taxon>Sordariomycetidae</taxon>
        <taxon>Sordariales</taxon>
        <taxon>Lasiosphaeriaceae</taxon>
        <taxon>Cercophora</taxon>
    </lineage>
</organism>
<name>A0AA39ZNV0_9PEZI</name>
<keyword evidence="1" id="KW-0812">Transmembrane</keyword>
<proteinExistence type="predicted"/>
<dbReference type="AlphaFoldDB" id="A0AA39ZNV0"/>
<keyword evidence="1" id="KW-1133">Transmembrane helix</keyword>
<reference evidence="2" key="1">
    <citation type="submission" date="2023-06" db="EMBL/GenBank/DDBJ databases">
        <title>Genome-scale phylogeny and comparative genomics of the fungal order Sordariales.</title>
        <authorList>
            <consortium name="Lawrence Berkeley National Laboratory"/>
            <person name="Hensen N."/>
            <person name="Bonometti L."/>
            <person name="Westerberg I."/>
            <person name="Brannstrom I.O."/>
            <person name="Guillou S."/>
            <person name="Cros-Aarteil S."/>
            <person name="Calhoun S."/>
            <person name="Haridas S."/>
            <person name="Kuo A."/>
            <person name="Mondo S."/>
            <person name="Pangilinan J."/>
            <person name="Riley R."/>
            <person name="Labutti K."/>
            <person name="Andreopoulos B."/>
            <person name="Lipzen A."/>
            <person name="Chen C."/>
            <person name="Yanf M."/>
            <person name="Daum C."/>
            <person name="Ng V."/>
            <person name="Clum A."/>
            <person name="Steindorff A."/>
            <person name="Ohm R."/>
            <person name="Martin F."/>
            <person name="Silar P."/>
            <person name="Natvig D."/>
            <person name="Lalanne C."/>
            <person name="Gautier V."/>
            <person name="Ament-Velasquez S.L."/>
            <person name="Kruys A."/>
            <person name="Hutchinson M.I."/>
            <person name="Powell A.J."/>
            <person name="Barry K."/>
            <person name="Miller A.N."/>
            <person name="Grigoriev I.V."/>
            <person name="Debuchy R."/>
            <person name="Gladieux P."/>
            <person name="Thoren M.H."/>
            <person name="Johannesson H."/>
        </authorList>
    </citation>
    <scope>NUCLEOTIDE SEQUENCE</scope>
    <source>
        <strain evidence="2">CBS 307.81</strain>
    </source>
</reference>
<evidence type="ECO:0000313" key="2">
    <source>
        <dbReference type="EMBL" id="KAK0674653.1"/>
    </source>
</evidence>
<evidence type="ECO:0000256" key="1">
    <source>
        <dbReference type="SAM" id="Phobius"/>
    </source>
</evidence>
<keyword evidence="1" id="KW-0472">Membrane</keyword>
<feature type="transmembrane region" description="Helical" evidence="1">
    <location>
        <begin position="27"/>
        <end position="51"/>
    </location>
</feature>
<gene>
    <name evidence="2" type="ORF">QBC41DRAFT_309250</name>
</gene>
<keyword evidence="3" id="KW-1185">Reference proteome</keyword>
<sequence>MEFGLVLFLILVSLSLSVSTLFNGFLVLNLLFEGEVFSILIFILFTVWCNLD</sequence>
<comment type="caution">
    <text evidence="2">The sequence shown here is derived from an EMBL/GenBank/DDBJ whole genome shotgun (WGS) entry which is preliminary data.</text>
</comment>
<protein>
    <submittedName>
        <fullName evidence="2">Uncharacterized protein</fullName>
    </submittedName>
</protein>
<dbReference type="Proteomes" id="UP001174997">
    <property type="component" value="Unassembled WGS sequence"/>
</dbReference>